<evidence type="ECO:0000313" key="10">
    <source>
        <dbReference type="Proteomes" id="UP000504608"/>
    </source>
</evidence>
<dbReference type="GeneID" id="111485152"/>
<evidence type="ECO:0000259" key="9">
    <source>
        <dbReference type="PROSITE" id="PS50888"/>
    </source>
</evidence>
<keyword evidence="8" id="KW-1133">Transmembrane helix</keyword>
<keyword evidence="2" id="KW-0805">Transcription regulation</keyword>
<feature type="compositionally biased region" description="Low complexity" evidence="7">
    <location>
        <begin position="214"/>
        <end position="240"/>
    </location>
</feature>
<dbReference type="Pfam" id="PF23132">
    <property type="entry name" value="DUF7049"/>
    <property type="match status" value="1"/>
</dbReference>
<evidence type="ECO:0000256" key="4">
    <source>
        <dbReference type="ARBA" id="ARBA00023163"/>
    </source>
</evidence>
<comment type="subcellular location">
    <subcellularLocation>
        <location evidence="1">Nucleus</location>
    </subcellularLocation>
</comment>
<dbReference type="PANTHER" id="PTHR46665:SF1">
    <property type="entry name" value="SPERMATOGENESIS- AND OOGENESIS-SPECIFIC BASIC HELIX-LOOP-HELIX-CONTAINING PROTEIN 1"/>
    <property type="match status" value="1"/>
</dbReference>
<dbReference type="InterPro" id="IPR036638">
    <property type="entry name" value="HLH_DNA-bd_sf"/>
</dbReference>
<keyword evidence="4" id="KW-0804">Transcription</keyword>
<evidence type="ECO:0000256" key="8">
    <source>
        <dbReference type="SAM" id="Phobius"/>
    </source>
</evidence>
<gene>
    <name evidence="11" type="primary">LOC111485152</name>
</gene>
<dbReference type="GO" id="GO:0046983">
    <property type="term" value="F:protein dimerization activity"/>
    <property type="evidence" value="ECO:0007669"/>
    <property type="project" value="InterPro"/>
</dbReference>
<feature type="domain" description="BHLH" evidence="9">
    <location>
        <begin position="394"/>
        <end position="443"/>
    </location>
</feature>
<keyword evidence="5" id="KW-0539">Nucleus</keyword>
<dbReference type="InterPro" id="IPR011598">
    <property type="entry name" value="bHLH_dom"/>
</dbReference>
<dbReference type="PANTHER" id="PTHR46665">
    <property type="entry name" value="TRANSCRIPTION FACTOR BHLH041-RELATED-RELATED"/>
    <property type="match status" value="1"/>
</dbReference>
<dbReference type="OrthoDB" id="5778525at2759"/>
<name>A0A6J1JEY5_CUCMA</name>
<keyword evidence="8" id="KW-0812">Transmembrane</keyword>
<protein>
    <submittedName>
        <fullName evidence="11">Transcription factor bHLH041 isoform X1</fullName>
    </submittedName>
</protein>
<evidence type="ECO:0000313" key="11">
    <source>
        <dbReference type="RefSeq" id="XP_022987666.1"/>
    </source>
</evidence>
<evidence type="ECO:0000256" key="3">
    <source>
        <dbReference type="ARBA" id="ARBA00023125"/>
    </source>
</evidence>
<keyword evidence="6" id="KW-0175">Coiled coil</keyword>
<evidence type="ECO:0000256" key="2">
    <source>
        <dbReference type="ARBA" id="ARBA00023015"/>
    </source>
</evidence>
<organism evidence="10 11">
    <name type="scientific">Cucurbita maxima</name>
    <name type="common">Pumpkin</name>
    <name type="synonym">Winter squash</name>
    <dbReference type="NCBI Taxonomy" id="3661"/>
    <lineage>
        <taxon>Eukaryota</taxon>
        <taxon>Viridiplantae</taxon>
        <taxon>Streptophyta</taxon>
        <taxon>Embryophyta</taxon>
        <taxon>Tracheophyta</taxon>
        <taxon>Spermatophyta</taxon>
        <taxon>Magnoliopsida</taxon>
        <taxon>eudicotyledons</taxon>
        <taxon>Gunneridae</taxon>
        <taxon>Pentapetalae</taxon>
        <taxon>rosids</taxon>
        <taxon>fabids</taxon>
        <taxon>Cucurbitales</taxon>
        <taxon>Cucurbitaceae</taxon>
        <taxon>Cucurbiteae</taxon>
        <taxon>Cucurbita</taxon>
    </lineage>
</organism>
<accession>A0A6J1JEY5</accession>
<feature type="transmembrane region" description="Helical" evidence="8">
    <location>
        <begin position="46"/>
        <end position="70"/>
    </location>
</feature>
<dbReference type="InterPro" id="IPR055477">
    <property type="entry name" value="DUF7049"/>
</dbReference>
<evidence type="ECO:0000256" key="1">
    <source>
        <dbReference type="ARBA" id="ARBA00004123"/>
    </source>
</evidence>
<keyword evidence="10" id="KW-1185">Reference proteome</keyword>
<dbReference type="GO" id="GO:0003677">
    <property type="term" value="F:DNA binding"/>
    <property type="evidence" value="ECO:0007669"/>
    <property type="project" value="UniProtKB-KW"/>
</dbReference>
<evidence type="ECO:0000256" key="5">
    <source>
        <dbReference type="ARBA" id="ARBA00023242"/>
    </source>
</evidence>
<dbReference type="InterPro" id="IPR045239">
    <property type="entry name" value="bHLH95_bHLH"/>
</dbReference>
<dbReference type="KEGG" id="cmax:111485152"/>
<dbReference type="Proteomes" id="UP000504608">
    <property type="component" value="Unplaced"/>
</dbReference>
<dbReference type="RefSeq" id="XP_022987666.1">
    <property type="nucleotide sequence ID" value="XM_023131898.1"/>
</dbReference>
<proteinExistence type="predicted"/>
<keyword evidence="8" id="KW-0472">Membrane</keyword>
<feature type="transmembrane region" description="Helical" evidence="8">
    <location>
        <begin position="15"/>
        <end position="34"/>
    </location>
</feature>
<dbReference type="SUPFAM" id="SSF47459">
    <property type="entry name" value="HLH, helix-loop-helix DNA-binding domain"/>
    <property type="match status" value="1"/>
</dbReference>
<dbReference type="CDD" id="cd11393">
    <property type="entry name" value="bHLH_AtbHLH_like"/>
    <property type="match status" value="1"/>
</dbReference>
<dbReference type="InterPro" id="IPR044658">
    <property type="entry name" value="bHLH92/bHLH041-like"/>
</dbReference>
<evidence type="ECO:0000256" key="7">
    <source>
        <dbReference type="SAM" id="MobiDB-lite"/>
    </source>
</evidence>
<feature type="region of interest" description="Disordered" evidence="7">
    <location>
        <begin position="214"/>
        <end position="241"/>
    </location>
</feature>
<dbReference type="Pfam" id="PF23133">
    <property type="entry name" value="DUF7050"/>
    <property type="match status" value="1"/>
</dbReference>
<keyword evidence="3" id="KW-0238">DNA-binding</keyword>
<dbReference type="AlphaFoldDB" id="A0A6J1JEY5"/>
<dbReference type="PROSITE" id="PS50888">
    <property type="entry name" value="BHLH"/>
    <property type="match status" value="1"/>
</dbReference>
<dbReference type="Gene3D" id="4.10.280.10">
    <property type="entry name" value="Helix-loop-helix DNA-binding domain"/>
    <property type="match status" value="1"/>
</dbReference>
<dbReference type="InterPro" id="IPR055478">
    <property type="entry name" value="DUF7050"/>
</dbReference>
<reference evidence="11" key="1">
    <citation type="submission" date="2025-08" db="UniProtKB">
        <authorList>
            <consortium name="RefSeq"/>
        </authorList>
    </citation>
    <scope>IDENTIFICATION</scope>
    <source>
        <tissue evidence="11">Young leaves</tissue>
    </source>
</reference>
<dbReference type="SMART" id="SM00353">
    <property type="entry name" value="HLH"/>
    <property type="match status" value="1"/>
</dbReference>
<sequence length="574" mass="64066">MEIAFHLHESHRHSFLQTLMHSFGCTYICLWSYLPQPSKYLISLSLPLLSLLYFLLGFGHFVLMGFGSFLDMTCSCLRFLDGLCVQEIEVQTCSSSAGSLAQLLFEEYRQLEFSVEDGLVPGLAHKHNDPCLKLEDSQLQTYASADIQRRFYLAARIQASIFLGSINGEIELGFSNVSQVDMQMIINNLLPGDVVGPKIPLELPQPATKLKLIPSSSLSPIPNPNPNQLSSSTSSLRSQSMDSPAECSSLLLNAIQTTPHITEPFTADIPILPSQHQHSMDSIFAQARNLQFPTPEALDEAMTRTILAVLSSPAGSSSSSMHKTLEGMITPTYHLNVKASAFKKYARVLTPTTARLNQNLSTRQSLLKRSLAFMRNLNLMRLRERMPTTSRPTSSQLHHVISERRRREKLNDSFQALKSLLPPGTKKDKGSVLTTTREYMSSLKAQVAELSRRNQQLEAQLLQSAKDEETSVFSQEERFRVGISQVSESTSEGQIIDLHITTRGESPLTDMVIGVLEFLKPLNNVRVVSMEGNTQLTPSSSTNHLTLRLIIEENEWDESAFREAVERVVSDLAR</sequence>
<feature type="coiled-coil region" evidence="6">
    <location>
        <begin position="440"/>
        <end position="467"/>
    </location>
</feature>
<dbReference type="Pfam" id="PF00010">
    <property type="entry name" value="HLH"/>
    <property type="match status" value="1"/>
</dbReference>
<evidence type="ECO:0000256" key="6">
    <source>
        <dbReference type="SAM" id="Coils"/>
    </source>
</evidence>
<dbReference type="GO" id="GO:0005634">
    <property type="term" value="C:nucleus"/>
    <property type="evidence" value="ECO:0007669"/>
    <property type="project" value="UniProtKB-SubCell"/>
</dbReference>